<proteinExistence type="predicted"/>
<feature type="compositionally biased region" description="Polar residues" evidence="2">
    <location>
        <begin position="44"/>
        <end position="67"/>
    </location>
</feature>
<keyword evidence="1" id="KW-0175">Coiled coil</keyword>
<feature type="region of interest" description="Disordered" evidence="2">
    <location>
        <begin position="371"/>
        <end position="437"/>
    </location>
</feature>
<feature type="compositionally biased region" description="Polar residues" evidence="2">
    <location>
        <begin position="17"/>
        <end position="33"/>
    </location>
</feature>
<organism evidence="3 4">
    <name type="scientific">Zygotorulaspora mrakii</name>
    <name type="common">Zygosaccharomyces mrakii</name>
    <dbReference type="NCBI Taxonomy" id="42260"/>
    <lineage>
        <taxon>Eukaryota</taxon>
        <taxon>Fungi</taxon>
        <taxon>Dikarya</taxon>
        <taxon>Ascomycota</taxon>
        <taxon>Saccharomycotina</taxon>
        <taxon>Saccharomycetes</taxon>
        <taxon>Saccharomycetales</taxon>
        <taxon>Saccharomycetaceae</taxon>
        <taxon>Zygotorulaspora</taxon>
    </lineage>
</organism>
<feature type="compositionally biased region" description="Polar residues" evidence="2">
    <location>
        <begin position="374"/>
        <end position="389"/>
    </location>
</feature>
<evidence type="ECO:0000313" key="4">
    <source>
        <dbReference type="Proteomes" id="UP000509704"/>
    </source>
</evidence>
<reference evidence="3 4" key="1">
    <citation type="submission" date="2020-07" db="EMBL/GenBank/DDBJ databases">
        <title>The yeast mating-type switching endonuclease HO is a domesticated member of an unorthodox homing genetic element family.</title>
        <authorList>
            <person name="Coughlan A.Y."/>
            <person name="Lombardi L."/>
            <person name="Braun-Galleani S."/>
            <person name="Martos A.R."/>
            <person name="Galeote V."/>
            <person name="Bigey F."/>
            <person name="Dequin S."/>
            <person name="Byrne K.P."/>
            <person name="Wolfe K.H."/>
        </authorList>
    </citation>
    <scope>NUCLEOTIDE SEQUENCE [LARGE SCALE GENOMIC DNA]</scope>
    <source>
        <strain evidence="3 4">NRRL Y-6702</strain>
    </source>
</reference>
<gene>
    <name evidence="3" type="ORF">HG535_0D00680</name>
</gene>
<dbReference type="EMBL" id="CP058607">
    <property type="protein sequence ID" value="QLG72361.1"/>
    <property type="molecule type" value="Genomic_DNA"/>
</dbReference>
<feature type="region of interest" description="Disordered" evidence="2">
    <location>
        <begin position="610"/>
        <end position="789"/>
    </location>
</feature>
<feature type="compositionally biased region" description="Polar residues" evidence="2">
    <location>
        <begin position="744"/>
        <end position="765"/>
    </location>
</feature>
<feature type="region of interest" description="Disordered" evidence="2">
    <location>
        <begin position="1"/>
        <end position="86"/>
    </location>
</feature>
<feature type="region of interest" description="Disordered" evidence="2">
    <location>
        <begin position="551"/>
        <end position="570"/>
    </location>
</feature>
<feature type="compositionally biased region" description="Polar residues" evidence="2">
    <location>
        <begin position="114"/>
        <end position="134"/>
    </location>
</feature>
<dbReference type="RefSeq" id="XP_037144089.1">
    <property type="nucleotide sequence ID" value="XM_037288194.1"/>
</dbReference>
<dbReference type="KEGG" id="zmk:HG535_0D00680"/>
<feature type="compositionally biased region" description="Acidic residues" evidence="2">
    <location>
        <begin position="530"/>
        <end position="539"/>
    </location>
</feature>
<dbReference type="Proteomes" id="UP000509704">
    <property type="component" value="Chromosome 4"/>
</dbReference>
<sequence length="955" mass="106068">MDAGLSAIRNPGGTGHRGSSQAQMRNQLLQSDIGNLDIRYEIPNQPSYSGRGSQQYFSNQPEYTNPQFRGLPPQQPQGNPQQPFNRVAYPSYPPMGANMGPPAGPRMGPQIPQYQSTHGRNSSMRPGSQMTQGQAGRRAYSLNQKSLSSFFKGPKFLHGKGKPHSNKDDYDDDEDVILEDNEQAMLTLHDIKTSGNRGGESYGHGTSTAPMIPVTMTKDHGNMTNMEYRKHLFAQRKMAMNAVNKQQKGMPYEPRAMSLQTYNNESPFIQGRMAPHPQGSSPIVTNRANSLMRGPESIRQQPQQPQQQYKNYSPHDIPRYNSLPSNGPRSMSLLTPQPGRQAGSAYQMPGQVQASNEFLADRQPRTEMYMAKNASWSSDNESKQYQTWKSSDTSSSNPSKSFAPSNSAPSVGDFPSSTFHTEYGSNTAAPLNNQLNVPPLTQAKGQLNVLKLSAPQQNELEAKARLLSQKEKDLKDKELRIREKEASFKNGLLESRGGSVDSVQQEESRTVLPHSSQTEQEIVNEKDERDERDDGDDLDIQPQPSLEVGLGSLSLHSRDNGDSGQPSNRISNATFVSTFSESPQKVNVPKKSTGMYKLEKSANNSIFVTAQEFPNDMENRSDTSRASTGKEFSRKDSPNTSTDSIDDGNSTLKGSIGRVDASKESIDRKNSNASSGAKLKKRTSFVKAKNFLRKMSSSSPTKGGDEDSQLALRRSPTNISIDSLPSSNNDTFHYRTQNKKTDNRISVLSASSKKMPDDQQNSSIPETDTEGRTERRENSDVSDPDGFDFDNTLGKPYEPLFAVNKDIDTKKFRTITISGEQLNILNENKLLMQEITLVSTELAESIKRETILESQLKDLAHNNFSLTENDSTSLAEFEIELRKKSAKIVQLIQQLNDERLKRFIAEEQLLLQENGAKPSSIDLVHTISTLNTQLQDKNAEISMLRGALENNTTIR</sequence>
<name>A0A7H9B158_ZYGMR</name>
<dbReference type="OrthoDB" id="3993678at2759"/>
<dbReference type="AlphaFoldDB" id="A0A7H9B158"/>
<feature type="region of interest" description="Disordered" evidence="2">
    <location>
        <begin position="114"/>
        <end position="138"/>
    </location>
</feature>
<feature type="compositionally biased region" description="Basic and acidic residues" evidence="2">
    <location>
        <begin position="769"/>
        <end position="779"/>
    </location>
</feature>
<feature type="compositionally biased region" description="Polar residues" evidence="2">
    <location>
        <begin position="638"/>
        <end position="653"/>
    </location>
</feature>
<evidence type="ECO:0000256" key="2">
    <source>
        <dbReference type="SAM" id="MobiDB-lite"/>
    </source>
</evidence>
<keyword evidence="4" id="KW-1185">Reference proteome</keyword>
<feature type="compositionally biased region" description="Polar residues" evidence="2">
    <location>
        <begin position="322"/>
        <end position="335"/>
    </location>
</feature>
<dbReference type="GeneID" id="59236085"/>
<protein>
    <submittedName>
        <fullName evidence="3">Uncharacterized protein</fullName>
    </submittedName>
</protein>
<feature type="compositionally biased region" description="Basic and acidic residues" evidence="2">
    <location>
        <begin position="660"/>
        <end position="670"/>
    </location>
</feature>
<evidence type="ECO:0000256" key="1">
    <source>
        <dbReference type="SAM" id="Coils"/>
    </source>
</evidence>
<feature type="region of interest" description="Disordered" evidence="2">
    <location>
        <begin position="490"/>
        <end position="545"/>
    </location>
</feature>
<feature type="compositionally biased region" description="Polar residues" evidence="2">
    <location>
        <begin position="415"/>
        <end position="436"/>
    </location>
</feature>
<accession>A0A7H9B158</accession>
<feature type="compositionally biased region" description="Low complexity" evidence="2">
    <location>
        <begin position="390"/>
        <end position="410"/>
    </location>
</feature>
<feature type="region of interest" description="Disordered" evidence="2">
    <location>
        <begin position="192"/>
        <end position="213"/>
    </location>
</feature>
<feature type="compositionally biased region" description="Polar residues" evidence="2">
    <location>
        <begin position="715"/>
        <end position="735"/>
    </location>
</feature>
<evidence type="ECO:0000313" key="3">
    <source>
        <dbReference type="EMBL" id="QLG72361.1"/>
    </source>
</evidence>
<feature type="region of interest" description="Disordered" evidence="2">
    <location>
        <begin position="293"/>
        <end position="351"/>
    </location>
</feature>
<feature type="coiled-coil region" evidence="1">
    <location>
        <begin position="457"/>
        <end position="487"/>
    </location>
</feature>